<name>A0A2R4T2E4_9ACTN</name>
<keyword evidence="2" id="KW-1133">Transmembrane helix</keyword>
<evidence type="ECO:0000313" key="5">
    <source>
        <dbReference type="Proteomes" id="UP000244201"/>
    </source>
</evidence>
<feature type="region of interest" description="Disordered" evidence="1">
    <location>
        <begin position="26"/>
        <end position="102"/>
    </location>
</feature>
<feature type="chain" id="PRO_5015328288" description="Gram-positive cocci surface proteins LPxTG domain-containing protein" evidence="3">
    <location>
        <begin position="30"/>
        <end position="128"/>
    </location>
</feature>
<feature type="signal peptide" evidence="3">
    <location>
        <begin position="1"/>
        <end position="29"/>
    </location>
</feature>
<feature type="transmembrane region" description="Helical" evidence="2">
    <location>
        <begin position="103"/>
        <end position="122"/>
    </location>
</feature>
<dbReference type="RefSeq" id="WP_108148969.1">
    <property type="nucleotide sequence ID" value="NZ_CP026304.1"/>
</dbReference>
<protein>
    <recommendedName>
        <fullName evidence="6">Gram-positive cocci surface proteins LPxTG domain-containing protein</fullName>
    </recommendedName>
</protein>
<keyword evidence="2" id="KW-0812">Transmembrane</keyword>
<keyword evidence="3" id="KW-0732">Signal</keyword>
<dbReference type="Proteomes" id="UP000244201">
    <property type="component" value="Chromosome"/>
</dbReference>
<gene>
    <name evidence="4" type="ORF">SLUN_14995</name>
</gene>
<evidence type="ECO:0000256" key="2">
    <source>
        <dbReference type="SAM" id="Phobius"/>
    </source>
</evidence>
<dbReference type="AlphaFoldDB" id="A0A2R4T2E4"/>
<keyword evidence="5" id="KW-1185">Reference proteome</keyword>
<evidence type="ECO:0008006" key="6">
    <source>
        <dbReference type="Google" id="ProtNLM"/>
    </source>
</evidence>
<organism evidence="4 5">
    <name type="scientific">Streptomyces lunaelactis</name>
    <dbReference type="NCBI Taxonomy" id="1535768"/>
    <lineage>
        <taxon>Bacteria</taxon>
        <taxon>Bacillati</taxon>
        <taxon>Actinomycetota</taxon>
        <taxon>Actinomycetes</taxon>
        <taxon>Kitasatosporales</taxon>
        <taxon>Streptomycetaceae</taxon>
        <taxon>Streptomyces</taxon>
    </lineage>
</organism>
<evidence type="ECO:0000313" key="4">
    <source>
        <dbReference type="EMBL" id="AVZ73291.1"/>
    </source>
</evidence>
<evidence type="ECO:0000256" key="3">
    <source>
        <dbReference type="SAM" id="SignalP"/>
    </source>
</evidence>
<accession>A0A2R4T2E4</accession>
<dbReference type="EMBL" id="CP026304">
    <property type="protein sequence ID" value="AVZ73291.1"/>
    <property type="molecule type" value="Genomic_DNA"/>
</dbReference>
<evidence type="ECO:0000256" key="1">
    <source>
        <dbReference type="SAM" id="MobiDB-lite"/>
    </source>
</evidence>
<proteinExistence type="predicted"/>
<dbReference type="GeneID" id="55656575"/>
<reference evidence="4 5" key="1">
    <citation type="submission" date="2018-01" db="EMBL/GenBank/DDBJ databases">
        <title>Complete genome sequence of Streptomyces lunaelactis MM109T, a Ferroverdin A producer isolated from cave moonmilk deposits.</title>
        <authorList>
            <person name="Naome A."/>
            <person name="Martinet L."/>
            <person name="Maciejewska M."/>
            <person name="Anderssen S."/>
            <person name="Adam D."/>
            <person name="Tenconi E."/>
            <person name="Deflandre B."/>
            <person name="Arguelles-Arias A."/>
            <person name="Calusinska M."/>
            <person name="Copieters W."/>
            <person name="Karim L."/>
            <person name="Hanikenne M."/>
            <person name="Baurain D."/>
            <person name="van Wezel G."/>
            <person name="Smargiasso N."/>
            <person name="de Pauw E."/>
            <person name="Delfosse P."/>
            <person name="Rigali S."/>
        </authorList>
    </citation>
    <scope>NUCLEOTIDE SEQUENCE [LARGE SCALE GENOMIC DNA]</scope>
    <source>
        <strain evidence="4 5">MM109</strain>
    </source>
</reference>
<sequence>MSHRLSLRALALATVAAAAVIVPSAAAFADTTPPPSARPTEDPAPSKGSDTVTAPQDRGPSAAPRGGVAAGDKPAPVRGSAPRGGVSAGERPAGSETGSSTTALAGSATALALLAGAGTIVVRRRANR</sequence>
<keyword evidence="2" id="KW-0472">Membrane</keyword>
<dbReference type="KEGG" id="slk:SLUN_14995"/>